<dbReference type="Gene3D" id="3.10.350.10">
    <property type="entry name" value="LysM domain"/>
    <property type="match status" value="5"/>
</dbReference>
<reference evidence="4" key="1">
    <citation type="journal article" date="2019" name="Int. J. Syst. Evol. Microbiol.">
        <title>The Global Catalogue of Microorganisms (GCM) 10K type strain sequencing project: providing services to taxonomists for standard genome sequencing and annotation.</title>
        <authorList>
            <consortium name="The Broad Institute Genomics Platform"/>
            <consortium name="The Broad Institute Genome Sequencing Center for Infectious Disease"/>
            <person name="Wu L."/>
            <person name="Ma J."/>
        </authorList>
    </citation>
    <scope>NUCLEOTIDE SEQUENCE [LARGE SCALE GENOMIC DNA]</scope>
    <source>
        <strain evidence="4">CGMCC 1.6784</strain>
    </source>
</reference>
<dbReference type="InterPro" id="IPR018392">
    <property type="entry name" value="LysM"/>
</dbReference>
<evidence type="ECO:0000313" key="4">
    <source>
        <dbReference type="Proteomes" id="UP000605099"/>
    </source>
</evidence>
<dbReference type="PANTHER" id="PTHR33734:SF22">
    <property type="entry name" value="MEMBRANE-BOUND LYTIC MUREIN TRANSGLYCOSYLASE D"/>
    <property type="match status" value="1"/>
</dbReference>
<keyword evidence="4" id="KW-1185">Reference proteome</keyword>
<dbReference type="SUPFAM" id="SSF54106">
    <property type="entry name" value="LysM domain"/>
    <property type="match status" value="4"/>
</dbReference>
<proteinExistence type="predicted"/>
<comment type="caution">
    <text evidence="3">The sequence shown here is derived from an EMBL/GenBank/DDBJ whole genome shotgun (WGS) entry which is preliminary data.</text>
</comment>
<dbReference type="RefSeq" id="WP_188817682.1">
    <property type="nucleotide sequence ID" value="NZ_BMLK01000002.1"/>
</dbReference>
<dbReference type="EMBL" id="BMLK01000002">
    <property type="protein sequence ID" value="GGN41465.1"/>
    <property type="molecule type" value="Genomic_DNA"/>
</dbReference>
<dbReference type="Pfam" id="PF01551">
    <property type="entry name" value="Peptidase_M23"/>
    <property type="match status" value="1"/>
</dbReference>
<dbReference type="SUPFAM" id="SSF51261">
    <property type="entry name" value="Duplicated hybrid motif"/>
    <property type="match status" value="1"/>
</dbReference>
<feature type="domain" description="LysM" evidence="2">
    <location>
        <begin position="93"/>
        <end position="137"/>
    </location>
</feature>
<dbReference type="Proteomes" id="UP000605099">
    <property type="component" value="Unassembled WGS sequence"/>
</dbReference>
<dbReference type="CDD" id="cd00118">
    <property type="entry name" value="LysM"/>
    <property type="match status" value="5"/>
</dbReference>
<dbReference type="SMART" id="SM00257">
    <property type="entry name" value="LysM"/>
    <property type="match status" value="5"/>
</dbReference>
<evidence type="ECO:0000313" key="3">
    <source>
        <dbReference type="EMBL" id="GGN41465.1"/>
    </source>
</evidence>
<feature type="domain" description="LysM" evidence="2">
    <location>
        <begin position="280"/>
        <end position="324"/>
    </location>
</feature>
<protein>
    <recommendedName>
        <fullName evidence="2">LysM domain-containing protein</fullName>
    </recommendedName>
</protein>
<feature type="signal peptide" evidence="1">
    <location>
        <begin position="1"/>
        <end position="25"/>
    </location>
</feature>
<accession>A0ABQ2J9W7</accession>
<name>A0ABQ2J9W7_9SPHN</name>
<sequence length="480" mass="48824">MRNFRLLAGAALVLAPLAMAAPALAVSPEDEAVHVVESGETLNGIANRAGVSASAIAEANGLEAPYVVQVGQKLSIPRKSSAAPATASTSQSGVHVVEPGETLGGIANRAGVSASAIAEVNGLEAPYIVRIGQKLTIPGAGGSKSATAASAAATPGFHVVEAGETLGGIANRGGVSASALAEANGLEAPYIVRIGQKLTIPGAASTRVASRVIETRPSSAPVSSGGSPETESVHVVAPGETLGGIAARAKVPRVLIAEANGLQPPFTVRVGQKLQIPRTRHYTVASGDTGFSIAMKYGMPWEQIATANGMEPDTPVQTGQNLLIPTLLNPPTTGVSKLNPAPAPAATELPASNAKTARFGWPVSGPIRRGYATGTNYHDGLDIQAAKGTMVRAAAAGTVKFAGKEKEQFGNLVVIDHGNGWYTAYGFLSRITVKEGTKVSAGERIGLVGGTGLAKGNELHFEVRQDGKPVDPLDELPKAP</sequence>
<organism evidence="3 4">
    <name type="scientific">Novosphingobium indicum</name>
    <dbReference type="NCBI Taxonomy" id="462949"/>
    <lineage>
        <taxon>Bacteria</taxon>
        <taxon>Pseudomonadati</taxon>
        <taxon>Pseudomonadota</taxon>
        <taxon>Alphaproteobacteria</taxon>
        <taxon>Sphingomonadales</taxon>
        <taxon>Sphingomonadaceae</taxon>
        <taxon>Novosphingobium</taxon>
    </lineage>
</organism>
<dbReference type="Gene3D" id="2.70.70.10">
    <property type="entry name" value="Glucose Permease (Domain IIA)"/>
    <property type="match status" value="1"/>
</dbReference>
<feature type="chain" id="PRO_5046808193" description="LysM domain-containing protein" evidence="1">
    <location>
        <begin position="26"/>
        <end position="480"/>
    </location>
</feature>
<dbReference type="CDD" id="cd12797">
    <property type="entry name" value="M23_peptidase"/>
    <property type="match status" value="1"/>
</dbReference>
<dbReference type="Pfam" id="PF01476">
    <property type="entry name" value="LysM"/>
    <property type="match status" value="5"/>
</dbReference>
<evidence type="ECO:0000259" key="2">
    <source>
        <dbReference type="PROSITE" id="PS51782"/>
    </source>
</evidence>
<dbReference type="InterPro" id="IPR036779">
    <property type="entry name" value="LysM_dom_sf"/>
</dbReference>
<dbReference type="InterPro" id="IPR011055">
    <property type="entry name" value="Dup_hybrid_motif"/>
</dbReference>
<feature type="domain" description="LysM" evidence="2">
    <location>
        <begin position="32"/>
        <end position="76"/>
    </location>
</feature>
<feature type="domain" description="LysM" evidence="2">
    <location>
        <begin position="232"/>
        <end position="276"/>
    </location>
</feature>
<dbReference type="InterPro" id="IPR016047">
    <property type="entry name" value="M23ase_b-sheet_dom"/>
</dbReference>
<feature type="domain" description="LysM" evidence="2">
    <location>
        <begin position="156"/>
        <end position="200"/>
    </location>
</feature>
<evidence type="ECO:0000256" key="1">
    <source>
        <dbReference type="SAM" id="SignalP"/>
    </source>
</evidence>
<dbReference type="PROSITE" id="PS51782">
    <property type="entry name" value="LYSM"/>
    <property type="match status" value="5"/>
</dbReference>
<dbReference type="PANTHER" id="PTHR33734">
    <property type="entry name" value="LYSM DOMAIN-CONTAINING GPI-ANCHORED PROTEIN 2"/>
    <property type="match status" value="1"/>
</dbReference>
<keyword evidence="1" id="KW-0732">Signal</keyword>
<gene>
    <name evidence="3" type="ORF">GCM10011349_03580</name>
</gene>